<evidence type="ECO:0000256" key="4">
    <source>
        <dbReference type="ARBA" id="ARBA00022701"/>
    </source>
</evidence>
<dbReference type="InterPro" id="IPR007259">
    <property type="entry name" value="GCP"/>
</dbReference>
<comment type="subcellular location">
    <subcellularLocation>
        <location evidence="1">Cytoplasm</location>
        <location evidence="1">Cytoskeleton</location>
    </subcellularLocation>
</comment>
<evidence type="ECO:0000256" key="2">
    <source>
        <dbReference type="ARBA" id="ARBA00010337"/>
    </source>
</evidence>
<keyword evidence="4" id="KW-0493">Microtubule</keyword>
<keyword evidence="3" id="KW-0963">Cytoplasm</keyword>
<dbReference type="GO" id="GO:0000278">
    <property type="term" value="P:mitotic cell cycle"/>
    <property type="evidence" value="ECO:0007669"/>
    <property type="project" value="TreeGrafter"/>
</dbReference>
<keyword evidence="5" id="KW-0206">Cytoskeleton</keyword>
<organism evidence="9 10">
    <name type="scientific">Aegilops tauschii subsp. strangulata</name>
    <name type="common">Goatgrass</name>
    <dbReference type="NCBI Taxonomy" id="200361"/>
    <lineage>
        <taxon>Eukaryota</taxon>
        <taxon>Viridiplantae</taxon>
        <taxon>Streptophyta</taxon>
        <taxon>Embryophyta</taxon>
        <taxon>Tracheophyta</taxon>
        <taxon>Spermatophyta</taxon>
        <taxon>Magnoliopsida</taxon>
        <taxon>Liliopsida</taxon>
        <taxon>Poales</taxon>
        <taxon>Poaceae</taxon>
        <taxon>BOP clade</taxon>
        <taxon>Pooideae</taxon>
        <taxon>Triticodae</taxon>
        <taxon>Triticeae</taxon>
        <taxon>Triticinae</taxon>
        <taxon>Aegilops</taxon>
    </lineage>
</organism>
<reference evidence="9" key="5">
    <citation type="journal article" date="2021" name="G3 (Bethesda)">
        <title>Aegilops tauschii genome assembly Aet v5.0 features greater sequence contiguity and improved annotation.</title>
        <authorList>
            <person name="Wang L."/>
            <person name="Zhu T."/>
            <person name="Rodriguez J.C."/>
            <person name="Deal K.R."/>
            <person name="Dubcovsky J."/>
            <person name="McGuire P.E."/>
            <person name="Lux T."/>
            <person name="Spannagl M."/>
            <person name="Mayer K.F.X."/>
            <person name="Baldrich P."/>
            <person name="Meyers B.C."/>
            <person name="Huo N."/>
            <person name="Gu Y.Q."/>
            <person name="Zhou H."/>
            <person name="Devos K.M."/>
            <person name="Bennetzen J.L."/>
            <person name="Unver T."/>
            <person name="Budak H."/>
            <person name="Gulick P.J."/>
            <person name="Galiba G."/>
            <person name="Kalapos B."/>
            <person name="Nelson D.R."/>
            <person name="Li P."/>
            <person name="You F.M."/>
            <person name="Luo M.C."/>
            <person name="Dvorak J."/>
        </authorList>
    </citation>
    <scope>NUCLEOTIDE SEQUENCE [LARGE SCALE GENOMIC DNA]</scope>
    <source>
        <strain evidence="9">cv. AL8/78</strain>
    </source>
</reference>
<dbReference type="STRING" id="200361.A0A453KXP2"/>
<dbReference type="Proteomes" id="UP000015105">
    <property type="component" value="Chromosome 5D"/>
</dbReference>
<dbReference type="GO" id="GO:0051225">
    <property type="term" value="P:spindle assembly"/>
    <property type="evidence" value="ECO:0007669"/>
    <property type="project" value="TreeGrafter"/>
</dbReference>
<reference evidence="10" key="2">
    <citation type="journal article" date="2017" name="Nat. Plants">
        <title>The Aegilops tauschii genome reveals multiple impacts of transposons.</title>
        <authorList>
            <person name="Zhao G."/>
            <person name="Zou C."/>
            <person name="Li K."/>
            <person name="Wang K."/>
            <person name="Li T."/>
            <person name="Gao L."/>
            <person name="Zhang X."/>
            <person name="Wang H."/>
            <person name="Yang Z."/>
            <person name="Liu X."/>
            <person name="Jiang W."/>
            <person name="Mao L."/>
            <person name="Kong X."/>
            <person name="Jiao Y."/>
            <person name="Jia J."/>
        </authorList>
    </citation>
    <scope>NUCLEOTIDE SEQUENCE [LARGE SCALE GENOMIC DNA]</scope>
    <source>
        <strain evidence="10">cv. AL8/78</strain>
    </source>
</reference>
<feature type="region of interest" description="Disordered" evidence="6">
    <location>
        <begin position="1"/>
        <end position="34"/>
    </location>
</feature>
<evidence type="ECO:0000256" key="6">
    <source>
        <dbReference type="SAM" id="MobiDB-lite"/>
    </source>
</evidence>
<evidence type="ECO:0000256" key="5">
    <source>
        <dbReference type="ARBA" id="ARBA00023212"/>
    </source>
</evidence>
<dbReference type="Pfam" id="PF04130">
    <property type="entry name" value="GCP_C_terminal"/>
    <property type="match status" value="1"/>
</dbReference>
<comment type="similarity">
    <text evidence="2">Belongs to the TUBGCP family.</text>
</comment>
<dbReference type="GO" id="GO:0043015">
    <property type="term" value="F:gamma-tubulin binding"/>
    <property type="evidence" value="ECO:0007669"/>
    <property type="project" value="InterPro"/>
</dbReference>
<evidence type="ECO:0000259" key="8">
    <source>
        <dbReference type="Pfam" id="PF17681"/>
    </source>
</evidence>
<reference evidence="9" key="4">
    <citation type="submission" date="2019-03" db="UniProtKB">
        <authorList>
            <consortium name="EnsemblPlants"/>
        </authorList>
    </citation>
    <scope>IDENTIFICATION</scope>
</reference>
<dbReference type="GO" id="GO:0000922">
    <property type="term" value="C:spindle pole"/>
    <property type="evidence" value="ECO:0007669"/>
    <property type="project" value="InterPro"/>
</dbReference>
<dbReference type="Gramene" id="AET5Gv20551700.1">
    <property type="protein sequence ID" value="AET5Gv20551700.1"/>
    <property type="gene ID" value="AET5Gv20551700"/>
</dbReference>
<dbReference type="Gramene" id="AET5Gv20551700.3">
    <property type="protein sequence ID" value="AET5Gv20551700.3"/>
    <property type="gene ID" value="AET5Gv20551700"/>
</dbReference>
<dbReference type="InterPro" id="IPR042241">
    <property type="entry name" value="GCP_C_sf"/>
</dbReference>
<dbReference type="AlphaFoldDB" id="A0A453KXP2"/>
<dbReference type="Gene3D" id="1.20.120.1900">
    <property type="entry name" value="Gamma-tubulin complex, C-terminal domain"/>
    <property type="match status" value="1"/>
</dbReference>
<dbReference type="InterPro" id="IPR041470">
    <property type="entry name" value="GCP_N"/>
</dbReference>
<feature type="compositionally biased region" description="Polar residues" evidence="6">
    <location>
        <begin position="1"/>
        <end position="21"/>
    </location>
</feature>
<evidence type="ECO:0000313" key="10">
    <source>
        <dbReference type="Proteomes" id="UP000015105"/>
    </source>
</evidence>
<protein>
    <submittedName>
        <fullName evidence="9">Uncharacterized protein</fullName>
    </submittedName>
</protein>
<proteinExistence type="inferred from homology"/>
<reference evidence="10" key="1">
    <citation type="journal article" date="2014" name="Science">
        <title>Ancient hybridizations among the ancestral genomes of bread wheat.</title>
        <authorList>
            <consortium name="International Wheat Genome Sequencing Consortium,"/>
            <person name="Marcussen T."/>
            <person name="Sandve S.R."/>
            <person name="Heier L."/>
            <person name="Spannagl M."/>
            <person name="Pfeifer M."/>
            <person name="Jakobsen K.S."/>
            <person name="Wulff B.B."/>
            <person name="Steuernagel B."/>
            <person name="Mayer K.F."/>
            <person name="Olsen O.A."/>
        </authorList>
    </citation>
    <scope>NUCLEOTIDE SEQUENCE [LARGE SCALE GENOMIC DNA]</scope>
    <source>
        <strain evidence="10">cv. AL8/78</strain>
    </source>
</reference>
<feature type="domain" description="Gamma tubulin complex component C-terminal" evidence="7">
    <location>
        <begin position="519"/>
        <end position="849"/>
    </location>
</feature>
<accession>A0A453KXP2</accession>
<dbReference type="GO" id="GO:0051321">
    <property type="term" value="P:meiotic cell cycle"/>
    <property type="evidence" value="ECO:0007669"/>
    <property type="project" value="TreeGrafter"/>
</dbReference>
<evidence type="ECO:0000256" key="3">
    <source>
        <dbReference type="ARBA" id="ARBA00022490"/>
    </source>
</evidence>
<sequence length="856" mass="95459">NAQKIQNKPPTPQNSQTSIQLSRPARTPAPPMDDHQAQDLVKELVLRLAPAESGGGGRDAGGALRFAHRLLSSRLAPAVLPDEHAVAEAIKRRLAASGRPDDALAFADLHSKLSARSRPASLWPLLYLLDSLSSHRRGAAASSCLPNLPAAAPAAAGGKQASRVPGTPAGGVVLVSKDPDNIREIALREYTELVLDETEVSEAALVRDVLYACQGIDGRYVRYDKASDTYDLPEGVRVPRSTRTLVRKLCEVGWLFRKVRGFISDNVSRLPSHAATEVGTVAQAFCSALQEELSDYYKLLAVLESYSLNPIPTPGSDSGVSGNYLSLRRLVVWLAEPTVRMRLMAVLVDGCRGLRGGGMAGAIHGHAQHGDPMVQDFMGRLLRRVCSPLFEMVRSWVLEGELEDVFGEFFIVGQPVKAESLWREGYLIQSDMLPSFISPVLAQRILRTGKSINFLRACCDDNGWAEAATEAAAYVGTTTSRGGLGYGQIDALEALVVEAAKRIDQRLMDVIHKRYRFKDHCLAIKRYLLLGQGDFVQYLMDVVGPELSEPANRISPFHLAGLLETAIRASDAQYDDRDILDRIKVKMMDHGDGDVGWDVFSLEYDARVPLDTVFTASVMKMYLKIFNFLWKLKRVDHSLTGVWKTMKPNCILSSPFYKEGTSIRAQFVSVLRKCQVLFNEMNHFVTNFQYYIMFEVLEVSWARFSEEMDAAKDLDDLLMGHDKYLTSIVEKSLLGERSLGILRNLFALFDIILQFRSHADRWFERIYELQLRGKGKSKTKTKETGSWLEGGRKAMIQLAGELFLKMGEDLDSIAKDYTASLDSFISQLPLQQHVDLKFLLFRLDFTEYYSRVSSNK</sequence>
<dbReference type="PANTHER" id="PTHR19302:SF14">
    <property type="entry name" value="GAMMA-TUBULIN COMPLEX COMPONENT 3"/>
    <property type="match status" value="1"/>
</dbReference>
<dbReference type="GO" id="GO:0005874">
    <property type="term" value="C:microtubule"/>
    <property type="evidence" value="ECO:0007669"/>
    <property type="project" value="UniProtKB-KW"/>
</dbReference>
<dbReference type="InterPro" id="IPR040457">
    <property type="entry name" value="GCP_C"/>
</dbReference>
<dbReference type="GO" id="GO:0007020">
    <property type="term" value="P:microtubule nucleation"/>
    <property type="evidence" value="ECO:0007669"/>
    <property type="project" value="InterPro"/>
</dbReference>
<evidence type="ECO:0000259" key="7">
    <source>
        <dbReference type="Pfam" id="PF04130"/>
    </source>
</evidence>
<feature type="domain" description="Gamma tubulin complex component protein N-terminal" evidence="8">
    <location>
        <begin position="206"/>
        <end position="512"/>
    </location>
</feature>
<dbReference type="EnsemblPlants" id="AET5Gv20551700.1">
    <property type="protein sequence ID" value="AET5Gv20551700.1"/>
    <property type="gene ID" value="AET5Gv20551700"/>
</dbReference>
<dbReference type="GO" id="GO:0051011">
    <property type="term" value="F:microtubule minus-end binding"/>
    <property type="evidence" value="ECO:0007669"/>
    <property type="project" value="TreeGrafter"/>
</dbReference>
<evidence type="ECO:0000313" key="9">
    <source>
        <dbReference type="EnsemblPlants" id="AET5Gv20551700.1"/>
    </source>
</evidence>
<dbReference type="EnsemblPlants" id="AET5Gv20551700.3">
    <property type="protein sequence ID" value="AET5Gv20551700.3"/>
    <property type="gene ID" value="AET5Gv20551700"/>
</dbReference>
<dbReference type="Pfam" id="PF17681">
    <property type="entry name" value="GCP_N_terminal"/>
    <property type="match status" value="1"/>
</dbReference>
<dbReference type="PANTHER" id="PTHR19302">
    <property type="entry name" value="GAMMA TUBULIN COMPLEX PROTEIN"/>
    <property type="match status" value="1"/>
</dbReference>
<dbReference type="GO" id="GO:0000930">
    <property type="term" value="C:gamma-tubulin complex"/>
    <property type="evidence" value="ECO:0007669"/>
    <property type="project" value="TreeGrafter"/>
</dbReference>
<evidence type="ECO:0000256" key="1">
    <source>
        <dbReference type="ARBA" id="ARBA00004245"/>
    </source>
</evidence>
<name>A0A453KXP2_AEGTS</name>
<keyword evidence="10" id="KW-1185">Reference proteome</keyword>
<reference evidence="9" key="3">
    <citation type="journal article" date="2017" name="Nature">
        <title>Genome sequence of the progenitor of the wheat D genome Aegilops tauschii.</title>
        <authorList>
            <person name="Luo M.C."/>
            <person name="Gu Y.Q."/>
            <person name="Puiu D."/>
            <person name="Wang H."/>
            <person name="Twardziok S.O."/>
            <person name="Deal K.R."/>
            <person name="Huo N."/>
            <person name="Zhu T."/>
            <person name="Wang L."/>
            <person name="Wang Y."/>
            <person name="McGuire P.E."/>
            <person name="Liu S."/>
            <person name="Long H."/>
            <person name="Ramasamy R.K."/>
            <person name="Rodriguez J.C."/>
            <person name="Van S.L."/>
            <person name="Yuan L."/>
            <person name="Wang Z."/>
            <person name="Xia Z."/>
            <person name="Xiao L."/>
            <person name="Anderson O.D."/>
            <person name="Ouyang S."/>
            <person name="Liang Y."/>
            <person name="Zimin A.V."/>
            <person name="Pertea G."/>
            <person name="Qi P."/>
            <person name="Bennetzen J.L."/>
            <person name="Dai X."/>
            <person name="Dawson M.W."/>
            <person name="Muller H.G."/>
            <person name="Kugler K."/>
            <person name="Rivarola-Duarte L."/>
            <person name="Spannagl M."/>
            <person name="Mayer K.F.X."/>
            <person name="Lu F.H."/>
            <person name="Bevan M.W."/>
            <person name="Leroy P."/>
            <person name="Li P."/>
            <person name="You F.M."/>
            <person name="Sun Q."/>
            <person name="Liu Z."/>
            <person name="Lyons E."/>
            <person name="Wicker T."/>
            <person name="Salzberg S.L."/>
            <person name="Devos K.M."/>
            <person name="Dvorak J."/>
        </authorList>
    </citation>
    <scope>NUCLEOTIDE SEQUENCE [LARGE SCALE GENOMIC DNA]</scope>
    <source>
        <strain evidence="9">cv. AL8/78</strain>
    </source>
</reference>
<dbReference type="GO" id="GO:0031122">
    <property type="term" value="P:cytoplasmic microtubule organization"/>
    <property type="evidence" value="ECO:0007669"/>
    <property type="project" value="TreeGrafter"/>
</dbReference>